<evidence type="ECO:0000313" key="1">
    <source>
        <dbReference type="EMBL" id="KPH79544.1"/>
    </source>
</evidence>
<dbReference type="RefSeq" id="WP_054210207.1">
    <property type="nucleotide sequence ID" value="NZ_LGSZ01000048.1"/>
</dbReference>
<dbReference type="OrthoDB" id="3233388at2"/>
<dbReference type="InterPro" id="IPR009241">
    <property type="entry name" value="HigB-like"/>
</dbReference>
<dbReference type="EMBL" id="LGSZ01000048">
    <property type="protein sequence ID" value="KPH79544.1"/>
    <property type="molecule type" value="Genomic_DNA"/>
</dbReference>
<reference evidence="1 2" key="1">
    <citation type="submission" date="2015-07" db="EMBL/GenBank/DDBJ databases">
        <title>Whole genome sequencing of Bosea vaviloviae isolated from cave pool.</title>
        <authorList>
            <person name="Tan N.E.H."/>
            <person name="Lee Y.P."/>
            <person name="Gan H.M."/>
            <person name="Barton H."/>
            <person name="Savka M.A."/>
        </authorList>
    </citation>
    <scope>NUCLEOTIDE SEQUENCE [LARGE SCALE GENOMIC DNA]</scope>
    <source>
        <strain evidence="1 2">SD260</strain>
    </source>
</reference>
<dbReference type="Proteomes" id="UP000037822">
    <property type="component" value="Unassembled WGS sequence"/>
</dbReference>
<dbReference type="AlphaFoldDB" id="A0A0N0MAE5"/>
<organism evidence="1 2">
    <name type="scientific">Bosea vaviloviae</name>
    <dbReference type="NCBI Taxonomy" id="1526658"/>
    <lineage>
        <taxon>Bacteria</taxon>
        <taxon>Pseudomonadati</taxon>
        <taxon>Pseudomonadota</taxon>
        <taxon>Alphaproteobacteria</taxon>
        <taxon>Hyphomicrobiales</taxon>
        <taxon>Boseaceae</taxon>
        <taxon>Bosea</taxon>
    </lineage>
</organism>
<accession>A0A0N0MAE5</accession>
<dbReference type="PATRIC" id="fig|1526658.3.peg.99"/>
<evidence type="ECO:0008006" key="3">
    <source>
        <dbReference type="Google" id="ProtNLM"/>
    </source>
</evidence>
<gene>
    <name evidence="1" type="ORF">AE618_16765</name>
</gene>
<protein>
    <recommendedName>
        <fullName evidence="3">Type II toxin-antitoxin system RelE/ParE family toxin</fullName>
    </recommendedName>
</protein>
<keyword evidence="2" id="KW-1185">Reference proteome</keyword>
<comment type="caution">
    <text evidence="1">The sequence shown here is derived from an EMBL/GenBank/DDBJ whole genome shotgun (WGS) entry which is preliminary data.</text>
</comment>
<evidence type="ECO:0000313" key="2">
    <source>
        <dbReference type="Proteomes" id="UP000037822"/>
    </source>
</evidence>
<sequence length="114" mass="12796">MFTVVFFKTTSDNSPVLEWLRDLSREERAVIGEDLRVVQYGFPLGMPLCRPLGKGLFEVRSSLPSKTEARLIFFQDETDLVVVEGFIKKTRTTPAGTIALANKRKAAYLAAKKT</sequence>
<dbReference type="Pfam" id="PF05973">
    <property type="entry name" value="Gp49"/>
    <property type="match status" value="1"/>
</dbReference>
<proteinExistence type="predicted"/>
<name>A0A0N0MAE5_9HYPH</name>